<dbReference type="EMBL" id="CP073346">
    <property type="protein sequence ID" value="UTW09186.1"/>
    <property type="molecule type" value="Genomic_DNA"/>
</dbReference>
<comment type="subcellular location">
    <subcellularLocation>
        <location evidence="1">Cell membrane</location>
        <topology evidence="1">Multi-pass membrane protein</topology>
    </subcellularLocation>
</comment>
<evidence type="ECO:0000256" key="3">
    <source>
        <dbReference type="ARBA" id="ARBA00022692"/>
    </source>
</evidence>
<feature type="transmembrane region" description="Helical" evidence="6">
    <location>
        <begin position="183"/>
        <end position="204"/>
    </location>
</feature>
<keyword evidence="5 6" id="KW-0472">Membrane</keyword>
<reference evidence="7" key="1">
    <citation type="submission" date="2021-04" db="EMBL/GenBank/DDBJ databases">
        <title>Oceanospirillales bacteria with DddD are important DMSP degraders in coastal seawater.</title>
        <authorList>
            <person name="Liu J."/>
        </authorList>
    </citation>
    <scope>NUCLEOTIDE SEQUENCE</scope>
    <source>
        <strain evidence="7">D13-4</strain>
    </source>
</reference>
<evidence type="ECO:0000313" key="7">
    <source>
        <dbReference type="EMBL" id="UTW09186.1"/>
    </source>
</evidence>
<evidence type="ECO:0000256" key="4">
    <source>
        <dbReference type="ARBA" id="ARBA00022989"/>
    </source>
</evidence>
<keyword evidence="3 6" id="KW-0812">Transmembrane</keyword>
<keyword evidence="8" id="KW-1185">Reference proteome</keyword>
<evidence type="ECO:0000256" key="1">
    <source>
        <dbReference type="ARBA" id="ARBA00004651"/>
    </source>
</evidence>
<dbReference type="Proteomes" id="UP001059672">
    <property type="component" value="Chromosome"/>
</dbReference>
<proteinExistence type="predicted"/>
<sequence>MIDTQTLILFAAAVLALLVSPGPNMAFLLSHGISHGARGGLAVAFGIFVADLLLTALTATGITAMITAWPPSFDVIRYFGALYLLWLAIQTIRQHGSPHLVEKRSASTWSIFRMAMLNSLLNPKALLFFMVFLPQFVAPARGNLPLQLAMLGVVLSLIALVFHCALGLASGKVGRLFQRSASAARYFAWFHASIFVGLAARLLLLERPTTR</sequence>
<dbReference type="PANTHER" id="PTHR30086:SF20">
    <property type="entry name" value="ARGININE EXPORTER PROTEIN ARGO-RELATED"/>
    <property type="match status" value="1"/>
</dbReference>
<dbReference type="InterPro" id="IPR001123">
    <property type="entry name" value="LeuE-type"/>
</dbReference>
<organism evidence="7 8">
    <name type="scientific">Pseudomonas benzenivorans</name>
    <dbReference type="NCBI Taxonomy" id="556533"/>
    <lineage>
        <taxon>Bacteria</taxon>
        <taxon>Pseudomonadati</taxon>
        <taxon>Pseudomonadota</taxon>
        <taxon>Gammaproteobacteria</taxon>
        <taxon>Pseudomonadales</taxon>
        <taxon>Pseudomonadaceae</taxon>
        <taxon>Pseudomonas</taxon>
    </lineage>
</organism>
<keyword evidence="2" id="KW-1003">Cell membrane</keyword>
<evidence type="ECO:0000256" key="2">
    <source>
        <dbReference type="ARBA" id="ARBA00022475"/>
    </source>
</evidence>
<feature type="transmembrane region" description="Helical" evidence="6">
    <location>
        <begin position="148"/>
        <end position="171"/>
    </location>
</feature>
<feature type="transmembrane region" description="Helical" evidence="6">
    <location>
        <begin position="41"/>
        <end position="69"/>
    </location>
</feature>
<dbReference type="PANTHER" id="PTHR30086">
    <property type="entry name" value="ARGININE EXPORTER PROTEIN ARGO"/>
    <property type="match status" value="1"/>
</dbReference>
<accession>A0ABY5HDW2</accession>
<gene>
    <name evidence="7" type="ORF">KDW96_07735</name>
</gene>
<evidence type="ECO:0000313" key="8">
    <source>
        <dbReference type="Proteomes" id="UP001059672"/>
    </source>
</evidence>
<dbReference type="RefSeq" id="WP_255839860.1">
    <property type="nucleotide sequence ID" value="NZ_CP073346.1"/>
</dbReference>
<protein>
    <submittedName>
        <fullName evidence="7">LysE family translocator</fullName>
    </submittedName>
</protein>
<keyword evidence="4 6" id="KW-1133">Transmembrane helix</keyword>
<dbReference type="Pfam" id="PF01810">
    <property type="entry name" value="LysE"/>
    <property type="match status" value="1"/>
</dbReference>
<name>A0ABY5HDW2_9PSED</name>
<feature type="transmembrane region" description="Helical" evidence="6">
    <location>
        <begin position="6"/>
        <end position="29"/>
    </location>
</feature>
<evidence type="ECO:0000256" key="6">
    <source>
        <dbReference type="SAM" id="Phobius"/>
    </source>
</evidence>
<feature type="transmembrane region" description="Helical" evidence="6">
    <location>
        <begin position="114"/>
        <end position="136"/>
    </location>
</feature>
<evidence type="ECO:0000256" key="5">
    <source>
        <dbReference type="ARBA" id="ARBA00023136"/>
    </source>
</evidence>
<dbReference type="PIRSF" id="PIRSF006324">
    <property type="entry name" value="LeuE"/>
    <property type="match status" value="1"/>
</dbReference>